<dbReference type="KEGG" id="ssan:NX02_24895"/>
<evidence type="ECO:0008006" key="4">
    <source>
        <dbReference type="Google" id="ProtNLM"/>
    </source>
</evidence>
<dbReference type="eggNOG" id="COG1881">
    <property type="taxonomic scope" value="Bacteria"/>
</dbReference>
<dbReference type="Pfam" id="PF01161">
    <property type="entry name" value="PBP"/>
    <property type="match status" value="1"/>
</dbReference>
<evidence type="ECO:0000313" key="3">
    <source>
        <dbReference type="Proteomes" id="UP000018851"/>
    </source>
</evidence>
<dbReference type="NCBIfam" id="TIGR00481">
    <property type="entry name" value="YbhB/YbcL family Raf kinase inhibitor-like protein"/>
    <property type="match status" value="1"/>
</dbReference>
<dbReference type="PANTHER" id="PTHR30289">
    <property type="entry name" value="UNCHARACTERIZED PROTEIN YBCL-RELATED"/>
    <property type="match status" value="1"/>
</dbReference>
<dbReference type="PANTHER" id="PTHR30289:SF1">
    <property type="entry name" value="PEBP (PHOSPHATIDYLETHANOLAMINE-BINDING PROTEIN) FAMILY PROTEIN"/>
    <property type="match status" value="1"/>
</dbReference>
<evidence type="ECO:0000313" key="2">
    <source>
        <dbReference type="EMBL" id="AHE56586.1"/>
    </source>
</evidence>
<dbReference type="PATRIC" id="fig|1123269.5.peg.4880"/>
<feature type="region of interest" description="Disordered" evidence="1">
    <location>
        <begin position="112"/>
        <end position="143"/>
    </location>
</feature>
<accession>W0AHK2</accession>
<dbReference type="RefSeq" id="WP_025294689.1">
    <property type="nucleotide sequence ID" value="NZ_CP006644.1"/>
</dbReference>
<organism evidence="2 3">
    <name type="scientific">Sphingomonas sanxanigenens DSM 19645 = NX02</name>
    <dbReference type="NCBI Taxonomy" id="1123269"/>
    <lineage>
        <taxon>Bacteria</taxon>
        <taxon>Pseudomonadati</taxon>
        <taxon>Pseudomonadota</taxon>
        <taxon>Alphaproteobacteria</taxon>
        <taxon>Sphingomonadales</taxon>
        <taxon>Sphingomonadaceae</taxon>
        <taxon>Sphingomonas</taxon>
    </lineage>
</organism>
<evidence type="ECO:0000256" key="1">
    <source>
        <dbReference type="SAM" id="MobiDB-lite"/>
    </source>
</evidence>
<dbReference type="STRING" id="1123269.NX02_24895"/>
<reference evidence="2 3" key="1">
    <citation type="submission" date="2013-07" db="EMBL/GenBank/DDBJ databases">
        <title>Completed genome of Sphingomonas sanxanigenens NX02.</title>
        <authorList>
            <person name="Ma T."/>
            <person name="Huang H."/>
            <person name="Wu M."/>
            <person name="Li X."/>
            <person name="Li G."/>
        </authorList>
    </citation>
    <scope>NUCLEOTIDE SEQUENCE [LARGE SCALE GENOMIC DNA]</scope>
    <source>
        <strain evidence="2 3">NX02</strain>
    </source>
</reference>
<dbReference type="HOGENOM" id="CLU_083918_3_2_5"/>
<dbReference type="Gene3D" id="3.90.280.10">
    <property type="entry name" value="PEBP-like"/>
    <property type="match status" value="1"/>
</dbReference>
<dbReference type="AlphaFoldDB" id="W0AHK2"/>
<dbReference type="InterPro" id="IPR005247">
    <property type="entry name" value="YbhB_YbcL/LppC-like"/>
</dbReference>
<proteinExistence type="predicted"/>
<dbReference type="CDD" id="cd00865">
    <property type="entry name" value="PEBP_bact_arch"/>
    <property type="match status" value="1"/>
</dbReference>
<gene>
    <name evidence="2" type="ORF">NX02_24895</name>
</gene>
<dbReference type="SUPFAM" id="SSF49777">
    <property type="entry name" value="PEBP-like"/>
    <property type="match status" value="1"/>
</dbReference>
<sequence>MLEHVPGWLGGLLRNIRAGHAKLVIVDPDLQLGSTVIDLSSPAFANQARLPVRFTADGEGVSPPLVWGPLPEGTMSLALIVEDPDAPAPSPIVHGIVWGLPADEHRLAEGAIAPDGDGEQDGRDVGRNSYFGEGWLPPDPPTGHGNHDYVFQLFALATAPDIGSNPGRSGLVKAMRGNILAAGMLVGTYSRGEDAELRRSEPAGARIAPA</sequence>
<dbReference type="OrthoDB" id="9797506at2"/>
<protein>
    <recommendedName>
        <fullName evidence="4">Phosphatidylethanolamine-binding protein</fullName>
    </recommendedName>
</protein>
<dbReference type="InterPro" id="IPR008914">
    <property type="entry name" value="PEBP"/>
</dbReference>
<name>W0AHK2_9SPHN</name>
<keyword evidence="3" id="KW-1185">Reference proteome</keyword>
<dbReference type="Proteomes" id="UP000018851">
    <property type="component" value="Chromosome"/>
</dbReference>
<dbReference type="EMBL" id="CP006644">
    <property type="protein sequence ID" value="AHE56586.1"/>
    <property type="molecule type" value="Genomic_DNA"/>
</dbReference>
<dbReference type="InterPro" id="IPR036610">
    <property type="entry name" value="PEBP-like_sf"/>
</dbReference>